<evidence type="ECO:0000256" key="7">
    <source>
        <dbReference type="SAM" id="MobiDB-lite"/>
    </source>
</evidence>
<protein>
    <recommendedName>
        <fullName evidence="6">WAT1-related protein</fullName>
    </recommendedName>
</protein>
<dbReference type="InterPro" id="IPR030184">
    <property type="entry name" value="WAT1-related"/>
</dbReference>
<feature type="transmembrane region" description="Helical" evidence="6">
    <location>
        <begin position="7"/>
        <end position="27"/>
    </location>
</feature>
<feature type="compositionally biased region" description="Basic and acidic residues" evidence="7">
    <location>
        <begin position="336"/>
        <end position="345"/>
    </location>
</feature>
<feature type="transmembrane region" description="Helical" evidence="6">
    <location>
        <begin position="33"/>
        <end position="55"/>
    </location>
</feature>
<proteinExistence type="inferred from homology"/>
<feature type="transmembrane region" description="Helical" evidence="6">
    <location>
        <begin position="180"/>
        <end position="200"/>
    </location>
</feature>
<dbReference type="SUPFAM" id="SSF103481">
    <property type="entry name" value="Multidrug resistance efflux transporter EmrE"/>
    <property type="match status" value="2"/>
</dbReference>
<keyword evidence="3 6" id="KW-0812">Transmembrane</keyword>
<dbReference type="InterPro" id="IPR000620">
    <property type="entry name" value="EamA_dom"/>
</dbReference>
<evidence type="ECO:0000256" key="3">
    <source>
        <dbReference type="ARBA" id="ARBA00022692"/>
    </source>
</evidence>
<dbReference type="GO" id="GO:0016020">
    <property type="term" value="C:membrane"/>
    <property type="evidence" value="ECO:0007669"/>
    <property type="project" value="UniProtKB-SubCell"/>
</dbReference>
<dbReference type="Pfam" id="PF00892">
    <property type="entry name" value="EamA"/>
    <property type="match status" value="2"/>
</dbReference>
<dbReference type="InterPro" id="IPR037185">
    <property type="entry name" value="EmrE-like"/>
</dbReference>
<comment type="similarity">
    <text evidence="2 6">Belongs to the drug/metabolite transporter (DMT) superfamily. Plant drug/metabolite exporter (P-DME) (TC 2.A.7.4) family.</text>
</comment>
<comment type="subcellular location">
    <subcellularLocation>
        <location evidence="1 6">Membrane</location>
        <topology evidence="1 6">Multi-pass membrane protein</topology>
    </subcellularLocation>
</comment>
<feature type="transmembrane region" description="Helical" evidence="6">
    <location>
        <begin position="67"/>
        <end position="85"/>
    </location>
</feature>
<feature type="region of interest" description="Disordered" evidence="7">
    <location>
        <begin position="332"/>
        <end position="353"/>
    </location>
</feature>
<feature type="domain" description="EamA" evidence="8">
    <location>
        <begin position="6"/>
        <end position="139"/>
    </location>
</feature>
<sequence length="375" mass="41250">MDKKFYLSIFLIRAIYAGMHILAKVVISGGMNSFVFAFYRQACALMFLAPIAIIFERKRAPPLSFKILCKTFMLAFVGFAFPFDVYNVSVDYTSPTLAAATMNTIPVITFVLAVLLGKESVKIKSLSGIAKMLGVAFCIAGVMAIAFYQGPPLRSLNHHHLLSHKSGLRDGRGSFSTKTWVKGCLLMVLGNTGWCLWLVLQGGVLKQYPSKVLFTTVQCLFSSIQTFFIAFSFERDFTQWKLGLDIRLLSVAYTGIIVTGVSFYLQTWCVERSGPVVLAMSTPLTLLITSGCLSFIFGETIPLGSIIGGVLMVGGLYSVIWGKSKEHACSSGLPVSKEDGKDKSQIEQMPSNLDEATKTSKFDLADCEFQRDEKI</sequence>
<feature type="transmembrane region" description="Helical" evidence="6">
    <location>
        <begin position="277"/>
        <end position="297"/>
    </location>
</feature>
<organism evidence="9">
    <name type="scientific">Anthurium amnicola</name>
    <dbReference type="NCBI Taxonomy" id="1678845"/>
    <lineage>
        <taxon>Eukaryota</taxon>
        <taxon>Viridiplantae</taxon>
        <taxon>Streptophyta</taxon>
        <taxon>Embryophyta</taxon>
        <taxon>Tracheophyta</taxon>
        <taxon>Spermatophyta</taxon>
        <taxon>Magnoliopsida</taxon>
        <taxon>Liliopsida</taxon>
        <taxon>Araceae</taxon>
        <taxon>Pothoideae</taxon>
        <taxon>Potheae</taxon>
        <taxon>Anthurium</taxon>
    </lineage>
</organism>
<evidence type="ECO:0000259" key="8">
    <source>
        <dbReference type="Pfam" id="PF00892"/>
    </source>
</evidence>
<feature type="transmembrane region" description="Helical" evidence="6">
    <location>
        <begin position="129"/>
        <end position="148"/>
    </location>
</feature>
<feature type="transmembrane region" description="Helical" evidence="6">
    <location>
        <begin position="245"/>
        <end position="265"/>
    </location>
</feature>
<keyword evidence="4 6" id="KW-1133">Transmembrane helix</keyword>
<feature type="domain" description="EamA" evidence="8">
    <location>
        <begin position="182"/>
        <end position="320"/>
    </location>
</feature>
<dbReference type="AlphaFoldDB" id="A0A1D1XWP6"/>
<evidence type="ECO:0000313" key="9">
    <source>
        <dbReference type="EMBL" id="JAT46835.1"/>
    </source>
</evidence>
<accession>A0A1D1XWP6</accession>
<evidence type="ECO:0000256" key="5">
    <source>
        <dbReference type="ARBA" id="ARBA00023136"/>
    </source>
</evidence>
<dbReference type="PANTHER" id="PTHR31218">
    <property type="entry name" value="WAT1-RELATED PROTEIN"/>
    <property type="match status" value="1"/>
</dbReference>
<evidence type="ECO:0000256" key="4">
    <source>
        <dbReference type="ARBA" id="ARBA00022989"/>
    </source>
</evidence>
<dbReference type="GO" id="GO:0022857">
    <property type="term" value="F:transmembrane transporter activity"/>
    <property type="evidence" value="ECO:0007669"/>
    <property type="project" value="InterPro"/>
</dbReference>
<evidence type="ECO:0000256" key="6">
    <source>
        <dbReference type="RuleBase" id="RU363077"/>
    </source>
</evidence>
<evidence type="ECO:0000256" key="2">
    <source>
        <dbReference type="ARBA" id="ARBA00007635"/>
    </source>
</evidence>
<gene>
    <name evidence="9" type="primary">5NG4_65</name>
    <name evidence="9" type="ORF">g.67959</name>
</gene>
<reference evidence="9" key="1">
    <citation type="submission" date="2015-07" db="EMBL/GenBank/DDBJ databases">
        <title>Transcriptome Assembly of Anthurium amnicola.</title>
        <authorList>
            <person name="Suzuki J."/>
        </authorList>
    </citation>
    <scope>NUCLEOTIDE SEQUENCE</scope>
</reference>
<name>A0A1D1XWP6_9ARAE</name>
<dbReference type="EMBL" id="GDJX01021101">
    <property type="protein sequence ID" value="JAT46835.1"/>
    <property type="molecule type" value="Transcribed_RNA"/>
</dbReference>
<feature type="transmembrane region" description="Helical" evidence="6">
    <location>
        <begin position="97"/>
        <end position="117"/>
    </location>
</feature>
<keyword evidence="5 6" id="KW-0472">Membrane</keyword>
<feature type="transmembrane region" description="Helical" evidence="6">
    <location>
        <begin position="303"/>
        <end position="321"/>
    </location>
</feature>
<feature type="transmembrane region" description="Helical" evidence="6">
    <location>
        <begin position="212"/>
        <end position="233"/>
    </location>
</feature>
<evidence type="ECO:0000256" key="1">
    <source>
        <dbReference type="ARBA" id="ARBA00004141"/>
    </source>
</evidence>